<dbReference type="Gene3D" id="3.40.50.1820">
    <property type="entry name" value="alpha/beta hydrolase"/>
    <property type="match status" value="1"/>
</dbReference>
<feature type="domain" description="AB hydrolase-1" evidence="1">
    <location>
        <begin position="50"/>
        <end position="288"/>
    </location>
</feature>
<organism evidence="2">
    <name type="scientific">Paraprevotella clara</name>
    <dbReference type="NCBI Taxonomy" id="454154"/>
    <lineage>
        <taxon>Bacteria</taxon>
        <taxon>Pseudomonadati</taxon>
        <taxon>Bacteroidota</taxon>
        <taxon>Bacteroidia</taxon>
        <taxon>Bacteroidales</taxon>
        <taxon>Prevotellaceae</taxon>
        <taxon>Paraprevotella</taxon>
    </lineage>
</organism>
<protein>
    <submittedName>
        <fullName evidence="2">Non-heme bromoperoxidase BpoC</fullName>
        <ecNumber evidence="2">1.11.1.18</ecNumber>
    </submittedName>
</protein>
<name>A0A6N3FP09_9BACT</name>
<dbReference type="Pfam" id="PF12697">
    <property type="entry name" value="Abhydrolase_6"/>
    <property type="match status" value="1"/>
</dbReference>
<dbReference type="EC" id="1.11.1.18" evidence="2"/>
<evidence type="ECO:0000259" key="1">
    <source>
        <dbReference type="Pfam" id="PF12697"/>
    </source>
</evidence>
<dbReference type="AlphaFoldDB" id="A0A6N3FP09"/>
<dbReference type="PANTHER" id="PTHR43798">
    <property type="entry name" value="MONOACYLGLYCEROL LIPASE"/>
    <property type="match status" value="1"/>
</dbReference>
<dbReference type="InterPro" id="IPR000073">
    <property type="entry name" value="AB_hydrolase_1"/>
</dbReference>
<dbReference type="EMBL" id="CACRUT010000023">
    <property type="protein sequence ID" value="VYU53918.1"/>
    <property type="molecule type" value="Genomic_DNA"/>
</dbReference>
<dbReference type="InterPro" id="IPR000639">
    <property type="entry name" value="Epox_hydrolase-like"/>
</dbReference>
<dbReference type="GO" id="GO:0019806">
    <property type="term" value="F:bromide peroxidase activity"/>
    <property type="evidence" value="ECO:0007669"/>
    <property type="project" value="UniProtKB-EC"/>
</dbReference>
<dbReference type="InterPro" id="IPR029058">
    <property type="entry name" value="AB_hydrolase_fold"/>
</dbReference>
<dbReference type="InterPro" id="IPR050266">
    <property type="entry name" value="AB_hydrolase_sf"/>
</dbReference>
<dbReference type="PRINTS" id="PR00412">
    <property type="entry name" value="EPOXHYDRLASE"/>
</dbReference>
<keyword evidence="2" id="KW-0560">Oxidoreductase</keyword>
<evidence type="ECO:0000313" key="2">
    <source>
        <dbReference type="EMBL" id="VYU53918.1"/>
    </source>
</evidence>
<dbReference type="SUPFAM" id="SSF53474">
    <property type="entry name" value="alpha/beta-Hydrolases"/>
    <property type="match status" value="1"/>
</dbReference>
<keyword evidence="2" id="KW-0575">Peroxidase</keyword>
<dbReference type="PROSITE" id="PS51257">
    <property type="entry name" value="PROKAR_LIPOPROTEIN"/>
    <property type="match status" value="1"/>
</dbReference>
<dbReference type="RefSeq" id="WP_021980412.1">
    <property type="nucleotide sequence ID" value="NZ_CACRUT010000023.1"/>
</dbReference>
<accession>A0A6N3FP09</accession>
<proteinExistence type="predicted"/>
<reference evidence="2" key="1">
    <citation type="submission" date="2019-11" db="EMBL/GenBank/DDBJ databases">
        <authorList>
            <person name="Feng L."/>
        </authorList>
    </citation>
    <scope>NUCLEOTIDE SEQUENCE</scope>
    <source>
        <strain evidence="2">PclaraLFYP37</strain>
    </source>
</reference>
<sequence>MNSRKVWLWGCFCLIVGCMQARRPGEIRSAYVGVDHGTLYYEECGEGQPVILVHGHSLDHRMWDGQFADLARDYRVIRYDLRGYGLSSPQTEDFQFTHVEDLVALMDSLHIEKAHVVGLSLGGYIGADMLGWFPERMLSAFLASGNVRMSPGPSEPMDAEEAARRDREIAELKRKGVDVMKREWFEGLMKSGGSRRERMRKPLWQMIQDWDAWQPLHKEVRVVAGKDAFRQLKTRKPDVPVLIVEGKSPGNKFPEHPEILDYLPNGRMLVLEDCGHMMNMERPEEFNKALREFISKVE</sequence>
<gene>
    <name evidence="2" type="primary">bpoC</name>
    <name evidence="2" type="ORF">PCLFYP37_00154</name>
</gene>